<name>A0A397YJR9_BRACM</name>
<dbReference type="PANTHER" id="PTHR31710">
    <property type="entry name" value="GB|AAF16529.1-RELATED"/>
    <property type="match status" value="1"/>
</dbReference>
<accession>A0A397YJR9</accession>
<dbReference type="AlphaFoldDB" id="A0A397YJR9"/>
<dbReference type="PANTHER" id="PTHR31710:SF38">
    <property type="entry name" value="GB|AAF16529.1-RELATED"/>
    <property type="match status" value="1"/>
</dbReference>
<keyword evidence="1" id="KW-1133">Transmembrane helix</keyword>
<feature type="transmembrane region" description="Helical" evidence="1">
    <location>
        <begin position="6"/>
        <end position="24"/>
    </location>
</feature>
<evidence type="ECO:0000313" key="3">
    <source>
        <dbReference type="Proteomes" id="UP000264353"/>
    </source>
</evidence>
<evidence type="ECO:0008006" key="4">
    <source>
        <dbReference type="Google" id="ProtNLM"/>
    </source>
</evidence>
<evidence type="ECO:0000313" key="2">
    <source>
        <dbReference type="EMBL" id="RID53685.1"/>
    </source>
</evidence>
<evidence type="ECO:0000256" key="1">
    <source>
        <dbReference type="SAM" id="Phobius"/>
    </source>
</evidence>
<sequence length="92" mass="10396">MADIIGFVFMTIIMIMVVFSAHISHSINVERCIKDCIPNQCMKVIENPDLTICKEACEKFCNRQPNVQMIVPPEGDGGIFGRMKCLYLKNCP</sequence>
<protein>
    <recommendedName>
        <fullName evidence="4">Plant thionin family protein</fullName>
    </recommendedName>
</protein>
<dbReference type="Proteomes" id="UP000264353">
    <property type="component" value="Chromosome A7"/>
</dbReference>
<keyword evidence="1" id="KW-0472">Membrane</keyword>
<keyword evidence="1" id="KW-0812">Transmembrane</keyword>
<proteinExistence type="predicted"/>
<reference evidence="2 3" key="1">
    <citation type="submission" date="2018-06" db="EMBL/GenBank/DDBJ databases">
        <title>WGS assembly of Brassica rapa FPsc.</title>
        <authorList>
            <person name="Bowman J."/>
            <person name="Kohchi T."/>
            <person name="Yamato K."/>
            <person name="Jenkins J."/>
            <person name="Shu S."/>
            <person name="Ishizaki K."/>
            <person name="Yamaoka S."/>
            <person name="Nishihama R."/>
            <person name="Nakamura Y."/>
            <person name="Berger F."/>
            <person name="Adam C."/>
            <person name="Aki S."/>
            <person name="Althoff F."/>
            <person name="Araki T."/>
            <person name="Arteaga-Vazquez M."/>
            <person name="Balasubrmanian S."/>
            <person name="Bauer D."/>
            <person name="Boehm C."/>
            <person name="Briginshaw L."/>
            <person name="Caballero-Perez J."/>
            <person name="Catarino B."/>
            <person name="Chen F."/>
            <person name="Chiyoda S."/>
            <person name="Chovatia M."/>
            <person name="Davies K."/>
            <person name="Delmans M."/>
            <person name="Demura T."/>
            <person name="Dierschke T."/>
            <person name="Dolan L."/>
            <person name="Dorantes-Acosta A."/>
            <person name="Eklund D."/>
            <person name="Florent S."/>
            <person name="Flores-Sandoval E."/>
            <person name="Fujiyama A."/>
            <person name="Fukuzawa H."/>
            <person name="Galik B."/>
            <person name="Grimanelli D."/>
            <person name="Grimwood J."/>
            <person name="Grossniklaus U."/>
            <person name="Hamada T."/>
            <person name="Haseloff J."/>
            <person name="Hetherington A."/>
            <person name="Higo A."/>
            <person name="Hirakawa Y."/>
            <person name="Hundley H."/>
            <person name="Ikeda Y."/>
            <person name="Inoue K."/>
            <person name="Inoue S."/>
            <person name="Ishida S."/>
            <person name="Jia Q."/>
            <person name="Kakita M."/>
            <person name="Kanazawa T."/>
            <person name="Kawai Y."/>
            <person name="Kawashima T."/>
            <person name="Kennedy M."/>
            <person name="Kinose K."/>
            <person name="Kinoshita T."/>
            <person name="Kohara Y."/>
            <person name="Koide E."/>
            <person name="Komatsu K."/>
            <person name="Kopischke S."/>
            <person name="Kubo M."/>
            <person name="Kyozuka J."/>
            <person name="Lagercrantz U."/>
            <person name="Lin S."/>
            <person name="Lindquist E."/>
            <person name="Lipzen A."/>
            <person name="Lu C."/>
            <person name="Luna E."/>
            <person name="Martienssen R."/>
            <person name="Minamino N."/>
            <person name="Mizutani M."/>
            <person name="Mizutani M."/>
            <person name="Mochizuki N."/>
            <person name="Monte I."/>
            <person name="Mosher R."/>
            <person name="Nagasaki H."/>
            <person name="Nakagami H."/>
            <person name="Naramoto S."/>
            <person name="Nishitani K."/>
            <person name="Ohtani M."/>
            <person name="Okamoto T."/>
            <person name="Okumura M."/>
            <person name="Phillips J."/>
            <person name="Pollak B."/>
            <person name="Reinders A."/>
            <person name="Roevekamp M."/>
            <person name="Sano R."/>
            <person name="Sawa S."/>
            <person name="Schmid M."/>
            <person name="Shirakawa M."/>
            <person name="Solano R."/>
            <person name="Spunde A."/>
            <person name="Suetsugu N."/>
            <person name="Sugano S."/>
            <person name="Sugiyama A."/>
            <person name="Sun R."/>
            <person name="Suzuki Y."/>
            <person name="Takenaka M."/>
            <person name="Takezawa D."/>
            <person name="Tomogane H."/>
            <person name="Tsuzuki M."/>
            <person name="Ueda T."/>
            <person name="Umeda M."/>
            <person name="Ward J."/>
            <person name="Watanabe Y."/>
            <person name="Yazaki K."/>
            <person name="Yokoyama R."/>
            <person name="Yoshitake Y."/>
            <person name="Yotsui I."/>
            <person name="Zachgo S."/>
            <person name="Schmutz J."/>
        </authorList>
    </citation>
    <scope>NUCLEOTIDE SEQUENCE [LARGE SCALE GENOMIC DNA]</scope>
    <source>
        <strain evidence="3">cv. B-3</strain>
    </source>
</reference>
<gene>
    <name evidence="2" type="ORF">BRARA_G01062</name>
</gene>
<organism evidence="2 3">
    <name type="scientific">Brassica campestris</name>
    <name type="common">Field mustard</name>
    <dbReference type="NCBI Taxonomy" id="3711"/>
    <lineage>
        <taxon>Eukaryota</taxon>
        <taxon>Viridiplantae</taxon>
        <taxon>Streptophyta</taxon>
        <taxon>Embryophyta</taxon>
        <taxon>Tracheophyta</taxon>
        <taxon>Spermatophyta</taxon>
        <taxon>Magnoliopsida</taxon>
        <taxon>eudicotyledons</taxon>
        <taxon>Gunneridae</taxon>
        <taxon>Pentapetalae</taxon>
        <taxon>rosids</taxon>
        <taxon>malvids</taxon>
        <taxon>Brassicales</taxon>
        <taxon>Brassicaceae</taxon>
        <taxon>Brassiceae</taxon>
        <taxon>Brassica</taxon>
    </lineage>
</organism>
<dbReference type="EMBL" id="CM010634">
    <property type="protein sequence ID" value="RID53685.1"/>
    <property type="molecule type" value="Genomic_DNA"/>
</dbReference>